<proteinExistence type="predicted"/>
<dbReference type="Proteomes" id="UP000196317">
    <property type="component" value="Unassembled WGS sequence"/>
</dbReference>
<protein>
    <recommendedName>
        <fullName evidence="4">YSIRK signal domain/LPXTG anchor domain surface protein</fullName>
    </recommendedName>
</protein>
<feature type="region of interest" description="Disordered" evidence="1">
    <location>
        <begin position="98"/>
        <end position="118"/>
    </location>
</feature>
<reference evidence="2 3" key="1">
    <citation type="submission" date="2017-04" db="EMBL/GenBank/DDBJ databases">
        <title>Complete genome of Campylobacter concisus ATCC 33237T and draft genomes for an additional eight well characterized C. concisus strains.</title>
        <authorList>
            <person name="Cornelius A.J."/>
            <person name="Miller W.G."/>
            <person name="Lastovica A.J."/>
            <person name="On S.L."/>
            <person name="French N.P."/>
            <person name="Vandenberg O."/>
            <person name="Biggs P.J."/>
        </authorList>
    </citation>
    <scope>NUCLEOTIDE SEQUENCE [LARGE SCALE GENOMIC DNA]</scope>
    <source>
        <strain evidence="2 3">CCUG 19995</strain>
    </source>
</reference>
<evidence type="ECO:0008006" key="4">
    <source>
        <dbReference type="Google" id="ProtNLM"/>
    </source>
</evidence>
<comment type="caution">
    <text evidence="2">The sequence shown here is derived from an EMBL/GenBank/DDBJ whole genome shotgun (WGS) entry which is preliminary data.</text>
</comment>
<accession>A0A1Y5MDL8</accession>
<feature type="non-terminal residue" evidence="2">
    <location>
        <position position="118"/>
    </location>
</feature>
<evidence type="ECO:0000313" key="2">
    <source>
        <dbReference type="EMBL" id="OUT06688.1"/>
    </source>
</evidence>
<evidence type="ECO:0000313" key="3">
    <source>
        <dbReference type="Proteomes" id="UP000196317"/>
    </source>
</evidence>
<organism evidence="2 3">
    <name type="scientific">Campylobacter concisus</name>
    <dbReference type="NCBI Taxonomy" id="199"/>
    <lineage>
        <taxon>Bacteria</taxon>
        <taxon>Pseudomonadati</taxon>
        <taxon>Campylobacterota</taxon>
        <taxon>Epsilonproteobacteria</taxon>
        <taxon>Campylobacterales</taxon>
        <taxon>Campylobacteraceae</taxon>
        <taxon>Campylobacter</taxon>
    </lineage>
</organism>
<dbReference type="AlphaFoldDB" id="A0A1Y5MDL8"/>
<feature type="region of interest" description="Disordered" evidence="1">
    <location>
        <begin position="1"/>
        <end position="54"/>
    </location>
</feature>
<feature type="compositionally biased region" description="Basic and acidic residues" evidence="1">
    <location>
        <begin position="7"/>
        <end position="23"/>
    </location>
</feature>
<feature type="compositionally biased region" description="Low complexity" evidence="1">
    <location>
        <begin position="100"/>
        <end position="110"/>
    </location>
</feature>
<gene>
    <name evidence="2" type="ORF">B9N65_10810</name>
</gene>
<evidence type="ECO:0000256" key="1">
    <source>
        <dbReference type="SAM" id="MobiDB-lite"/>
    </source>
</evidence>
<sequence>RIPNKPSKIEFPEDKNHDGKISDDENTNGDNDHGKTTVDVTVPTDGSVKPGDKVIIKDENGNKVGEKEITKEDLDNGGKVSIPDVPVKPGNNPVVAEIVNPNNPSNPSEPAIGNIDED</sequence>
<feature type="non-terminal residue" evidence="2">
    <location>
        <position position="1"/>
    </location>
</feature>
<name>A0A1Y5MDL8_9BACT</name>
<dbReference type="EMBL" id="NDYN01000036">
    <property type="protein sequence ID" value="OUT06688.1"/>
    <property type="molecule type" value="Genomic_DNA"/>
</dbReference>
<dbReference type="RefSeq" id="WP_180385157.1">
    <property type="nucleotide sequence ID" value="NZ_NDYN01000036.1"/>
</dbReference>